<protein>
    <recommendedName>
        <fullName evidence="1">RepB-like DNA primase domain-containing protein</fullName>
    </recommendedName>
</protein>
<keyword evidence="3" id="KW-1185">Reference proteome</keyword>
<name>A0ABQ4U165_9HYPH</name>
<dbReference type="InterPro" id="IPR039459">
    <property type="entry name" value="RepB-like_DNA_primase_dom"/>
</dbReference>
<dbReference type="Pfam" id="PF16793">
    <property type="entry name" value="RepB_primase"/>
    <property type="match status" value="1"/>
</dbReference>
<accession>A0ABQ4U165</accession>
<dbReference type="Pfam" id="PF13481">
    <property type="entry name" value="AAA_25"/>
    <property type="match status" value="1"/>
</dbReference>
<evidence type="ECO:0000259" key="1">
    <source>
        <dbReference type="Pfam" id="PF16793"/>
    </source>
</evidence>
<dbReference type="Proteomes" id="UP001055057">
    <property type="component" value="Unassembled WGS sequence"/>
</dbReference>
<dbReference type="EMBL" id="BPRB01000142">
    <property type="protein sequence ID" value="GJE60516.1"/>
    <property type="molecule type" value="Genomic_DNA"/>
</dbReference>
<sequence>MTVPLTPRVLISAQTQAAMASAETWLARRGALPPPAPVTAGIGTAIEFAKRLAGCGRVTLVAVVPDVKGAVGATFDMPTQESAAAQWLAVRAGRANLYFLLNEAAPRAEQKGAEGRPCADDVRMLRGVPVDIDPKCDRGSTPEERAAEQVQLDGRAEEMAAAGATVVTHSGGGRQALWLFPEPIPATPENVEAVRDQARGLAHRFGGDDVHDISRLLRLPGLLNLPSEGKRARGRVPAEARIIRAAWDRRSTLRALAAVAEPITERGRDRAALTADMAQARQEIALFDEGTPPSDKVRARVRQTAEADPRLRALLHGVCPPPDDGSGSAWRWALACEMGRAGLDGQDYAETVATWPPGQSTTGRLLSERDVLRDWARGGIPARRETDPTTFFQVVTGEVDVSAFPPPRTREGGAPASTQIVWANPADWAGVEPEPQLWIVDGVVPDGEVTLLTGKGGIGKSLIAQQLLTSVALGVPFLGRSTERTRVMGFFCEDNEAVLHRRQRAICQVLGCTETEVGAHMRLASRKNMDNLLVAFDRSSPIMRATAVFDALAADVQAFGARLVVLDTIADTYAGDENNRQQVRQFVQACAGRLAAAIDGAVILLGHPSRSGEATGEGTSGSTAWHASVRSRLYLQTTGQERAGYRRLSVEKSNYGSRGDTWTLRWSRGVLEVVSSSEAARGITTTEIGLDAVLLDAVSNAATERVRLTLAGNSPHRAWRVLRLRETEALAAYTDEDVQDGLQRLHATGRIVEGPIDRDSKRNAIISLVVAPEKPSKNAGGIFD</sequence>
<evidence type="ECO:0000313" key="3">
    <source>
        <dbReference type="Proteomes" id="UP001055057"/>
    </source>
</evidence>
<dbReference type="Gene3D" id="3.40.50.300">
    <property type="entry name" value="P-loop containing nucleotide triphosphate hydrolases"/>
    <property type="match status" value="1"/>
</dbReference>
<comment type="caution">
    <text evidence="2">The sequence shown here is derived from an EMBL/GenBank/DDBJ whole genome shotgun (WGS) entry which is preliminary data.</text>
</comment>
<dbReference type="SUPFAM" id="SSF52540">
    <property type="entry name" value="P-loop containing nucleoside triphosphate hydrolases"/>
    <property type="match status" value="1"/>
</dbReference>
<evidence type="ECO:0000313" key="2">
    <source>
        <dbReference type="EMBL" id="GJE60516.1"/>
    </source>
</evidence>
<proteinExistence type="predicted"/>
<reference evidence="2" key="1">
    <citation type="journal article" date="2021" name="Front. Microbiol.">
        <title>Comprehensive Comparative Genomics and Phenotyping of Methylobacterium Species.</title>
        <authorList>
            <person name="Alessa O."/>
            <person name="Ogura Y."/>
            <person name="Fujitani Y."/>
            <person name="Takami H."/>
            <person name="Hayashi T."/>
            <person name="Sahin N."/>
            <person name="Tani A."/>
        </authorList>
    </citation>
    <scope>NUCLEOTIDE SEQUENCE</scope>
    <source>
        <strain evidence="2">DSM 23632</strain>
    </source>
</reference>
<dbReference type="RefSeq" id="WP_238183135.1">
    <property type="nucleotide sequence ID" value="NZ_BPRB01000142.1"/>
</dbReference>
<dbReference type="InterPro" id="IPR027417">
    <property type="entry name" value="P-loop_NTPase"/>
</dbReference>
<gene>
    <name evidence="2" type="ORF">MPOCJGCO_2628</name>
</gene>
<dbReference type="Gene3D" id="3.30.70.1790">
    <property type="entry name" value="RepB DNA-primase, N-terminal domain"/>
    <property type="match status" value="1"/>
</dbReference>
<reference evidence="2" key="2">
    <citation type="submission" date="2021-08" db="EMBL/GenBank/DDBJ databases">
        <authorList>
            <person name="Tani A."/>
            <person name="Ola A."/>
            <person name="Ogura Y."/>
            <person name="Katsura K."/>
            <person name="Hayashi T."/>
        </authorList>
    </citation>
    <scope>NUCLEOTIDE SEQUENCE</scope>
    <source>
        <strain evidence="2">DSM 23632</strain>
    </source>
</reference>
<organism evidence="2 3">
    <name type="scientific">Methylobacterium trifolii</name>
    <dbReference type="NCBI Taxonomy" id="1003092"/>
    <lineage>
        <taxon>Bacteria</taxon>
        <taxon>Pseudomonadati</taxon>
        <taxon>Pseudomonadota</taxon>
        <taxon>Alphaproteobacteria</taxon>
        <taxon>Hyphomicrobiales</taxon>
        <taxon>Methylobacteriaceae</taxon>
        <taxon>Methylobacterium</taxon>
    </lineage>
</organism>
<feature type="domain" description="RepB-like DNA primase" evidence="1">
    <location>
        <begin position="158"/>
        <end position="248"/>
    </location>
</feature>